<reference evidence="2 3" key="1">
    <citation type="journal article" date="2011" name="J. Bacteriol.">
        <title>Complete genome sequence of the polycyclic aromatic hydrocarbon-degrading bacterium Alteromonas sp. strain SN2.</title>
        <authorList>
            <person name="Jin H.M."/>
            <person name="Jeong H."/>
            <person name="Moon E.J."/>
            <person name="Math R.K."/>
            <person name="Lee K."/>
            <person name="Kim H.J."/>
            <person name="Jeon C.O."/>
            <person name="Oh T.K."/>
            <person name="Kim J.F."/>
        </authorList>
    </citation>
    <scope>NUCLEOTIDE SEQUENCE [LARGE SCALE GENOMIC DNA]</scope>
    <source>
        <strain evidence="3">JCM 17741 / KACC 18427 / KCTC 11700BP / SN2</strain>
    </source>
</reference>
<evidence type="ECO:0000256" key="1">
    <source>
        <dbReference type="SAM" id="Phobius"/>
    </source>
</evidence>
<evidence type="ECO:0000313" key="2">
    <source>
        <dbReference type="EMBL" id="AEF02823.1"/>
    </source>
</evidence>
<gene>
    <name evidence="2" type="ordered locus">ambt_06430</name>
</gene>
<sequence>MTLIDMPKPLLILVIVYTAYSLVSLMSFSNMYLSIILISIVFGISGRFRSALVGLRIFVALQIFVAAILLMFLVAFSTVEISQTFKQFNELSYAELSIFYLFLAFQCYVSYSRKTRMYVERT</sequence>
<dbReference type="AlphaFoldDB" id="F5Z483"/>
<evidence type="ECO:0000313" key="3">
    <source>
        <dbReference type="Proteomes" id="UP000000683"/>
    </source>
</evidence>
<feature type="transmembrane region" description="Helical" evidence="1">
    <location>
        <begin position="57"/>
        <end position="79"/>
    </location>
</feature>
<feature type="transmembrane region" description="Helical" evidence="1">
    <location>
        <begin position="91"/>
        <end position="111"/>
    </location>
</feature>
<keyword evidence="1" id="KW-1133">Transmembrane helix</keyword>
<organism evidence="2 3">
    <name type="scientific">Alteromonas naphthalenivorans</name>
    <dbReference type="NCBI Taxonomy" id="715451"/>
    <lineage>
        <taxon>Bacteria</taxon>
        <taxon>Pseudomonadati</taxon>
        <taxon>Pseudomonadota</taxon>
        <taxon>Gammaproteobacteria</taxon>
        <taxon>Alteromonadales</taxon>
        <taxon>Alteromonadaceae</taxon>
        <taxon>Alteromonas/Salinimonas group</taxon>
        <taxon>Alteromonas</taxon>
    </lineage>
</organism>
<keyword evidence="3" id="KW-1185">Reference proteome</keyword>
<feature type="transmembrane region" description="Helical" evidence="1">
    <location>
        <begin position="12"/>
        <end position="45"/>
    </location>
</feature>
<proteinExistence type="predicted"/>
<dbReference type="EMBL" id="CP002339">
    <property type="protein sequence ID" value="AEF02823.1"/>
    <property type="molecule type" value="Genomic_DNA"/>
</dbReference>
<keyword evidence="1" id="KW-0472">Membrane</keyword>
<dbReference type="HOGENOM" id="CLU_2021864_0_0_6"/>
<accession>F5Z483</accession>
<dbReference type="Proteomes" id="UP000000683">
    <property type="component" value="Chromosome"/>
</dbReference>
<keyword evidence="1" id="KW-0812">Transmembrane</keyword>
<name>F5Z483_ALTNA</name>
<dbReference type="KEGG" id="alt:ambt_06430"/>
<protein>
    <submittedName>
        <fullName evidence="2">Uncharacterized protein</fullName>
    </submittedName>
</protein>